<dbReference type="PANTHER" id="PTHR47481">
    <property type="match status" value="1"/>
</dbReference>
<reference evidence="2" key="1">
    <citation type="journal article" date="2017" name="Nature">
        <title>The genome of Chenopodium quinoa.</title>
        <authorList>
            <person name="Jarvis D.E."/>
            <person name="Ho Y.S."/>
            <person name="Lightfoot D.J."/>
            <person name="Schmoeckel S.M."/>
            <person name="Li B."/>
            <person name="Borm T.J.A."/>
            <person name="Ohyanagi H."/>
            <person name="Mineta K."/>
            <person name="Michell C.T."/>
            <person name="Saber N."/>
            <person name="Kharbatia N.M."/>
            <person name="Rupper R.R."/>
            <person name="Sharp A.R."/>
            <person name="Dally N."/>
            <person name="Boughton B.A."/>
            <person name="Woo Y.H."/>
            <person name="Gao G."/>
            <person name="Schijlen E.G.W.M."/>
            <person name="Guo X."/>
            <person name="Momin A.A."/>
            <person name="Negrao S."/>
            <person name="Al-Babili S."/>
            <person name="Gehring C."/>
            <person name="Roessner U."/>
            <person name="Jung C."/>
            <person name="Murphy K."/>
            <person name="Arold S.T."/>
            <person name="Gojobori T."/>
            <person name="van der Linden C.G."/>
            <person name="van Loo E.N."/>
            <person name="Jellen E.N."/>
            <person name="Maughan P.J."/>
            <person name="Tester M."/>
        </authorList>
    </citation>
    <scope>NUCLEOTIDE SEQUENCE [LARGE SCALE GENOMIC DNA]</scope>
    <source>
        <strain evidence="2">cv. PI 614886</strain>
    </source>
</reference>
<dbReference type="SUPFAM" id="SSF52047">
    <property type="entry name" value="RNI-like"/>
    <property type="match status" value="1"/>
</dbReference>
<feature type="compositionally biased region" description="Polar residues" evidence="1">
    <location>
        <begin position="233"/>
        <end position="247"/>
    </location>
</feature>
<dbReference type="InterPro" id="IPR032675">
    <property type="entry name" value="LRR_dom_sf"/>
</dbReference>
<organism evidence="2 3">
    <name type="scientific">Chenopodium quinoa</name>
    <name type="common">Quinoa</name>
    <dbReference type="NCBI Taxonomy" id="63459"/>
    <lineage>
        <taxon>Eukaryota</taxon>
        <taxon>Viridiplantae</taxon>
        <taxon>Streptophyta</taxon>
        <taxon>Embryophyta</taxon>
        <taxon>Tracheophyta</taxon>
        <taxon>Spermatophyta</taxon>
        <taxon>Magnoliopsida</taxon>
        <taxon>eudicotyledons</taxon>
        <taxon>Gunneridae</taxon>
        <taxon>Pentapetalae</taxon>
        <taxon>Caryophyllales</taxon>
        <taxon>Chenopodiaceae</taxon>
        <taxon>Chenopodioideae</taxon>
        <taxon>Atripliceae</taxon>
        <taxon>Chenopodium</taxon>
    </lineage>
</organism>
<keyword evidence="3" id="KW-1185">Reference proteome</keyword>
<dbReference type="EnsemblPlants" id="AUR62023882-RA">
    <property type="protein sequence ID" value="AUR62023882-RA:cds"/>
    <property type="gene ID" value="AUR62023882"/>
</dbReference>
<dbReference type="AlphaFoldDB" id="A0A803M609"/>
<dbReference type="Gramene" id="AUR62023882-RA">
    <property type="protein sequence ID" value="AUR62023882-RA:cds"/>
    <property type="gene ID" value="AUR62023882"/>
</dbReference>
<feature type="region of interest" description="Disordered" evidence="1">
    <location>
        <begin position="215"/>
        <end position="265"/>
    </location>
</feature>
<evidence type="ECO:0000313" key="2">
    <source>
        <dbReference type="EnsemblPlants" id="AUR62023882-RA:cds"/>
    </source>
</evidence>
<protein>
    <submittedName>
        <fullName evidence="2">Uncharacterized protein</fullName>
    </submittedName>
</protein>
<sequence length="387" mass="43863">MADTQKLHPATLVTNIKTCIPIVLDYDGTQYNTWYTLFELHCRTNLVLDHINPPVVDDKDSEVSENAQTAQWQRLDDIVRQWIYNTISTDLLNSIIDPDEKVIDAWNRLKEFFPNNKSTRALHLDAQFTNTKLDQFDGVKPYCTRLKTLAYSLRNVGDKVSDNRMALQLLKGLSEEYKPFRTSVRHLNPLPSFDTLRSMLELEEQGNAADIAVDSHEEAHVSQSPSMIPKSGGEQTQSSGNSRGSTPRNGGRKNNKGKGSGHAGMESNRPWMALKNLCYLTLDVLSKLSALPEGLQYLTFLRSLKILYCKNLVELPEWISSLVSLQILKLSYYHNLVSLPEGIKLLNSLVQLDIVDCPGLYRRCRSPNGEDRFKIQHIPFLSVRSSL</sequence>
<dbReference type="OMA" id="AGMESNR"/>
<name>A0A803M609_CHEQI</name>
<reference evidence="2" key="2">
    <citation type="submission" date="2021-03" db="UniProtKB">
        <authorList>
            <consortium name="EnsemblPlants"/>
        </authorList>
    </citation>
    <scope>IDENTIFICATION</scope>
</reference>
<proteinExistence type="predicted"/>
<evidence type="ECO:0000256" key="1">
    <source>
        <dbReference type="SAM" id="MobiDB-lite"/>
    </source>
</evidence>
<dbReference type="Gene3D" id="3.80.10.10">
    <property type="entry name" value="Ribonuclease Inhibitor"/>
    <property type="match status" value="1"/>
</dbReference>
<dbReference type="Proteomes" id="UP000596660">
    <property type="component" value="Unplaced"/>
</dbReference>
<evidence type="ECO:0000313" key="3">
    <source>
        <dbReference type="Proteomes" id="UP000596660"/>
    </source>
</evidence>
<accession>A0A803M609</accession>
<dbReference type="Pfam" id="PF14223">
    <property type="entry name" value="Retrotran_gag_2"/>
    <property type="match status" value="1"/>
</dbReference>
<dbReference type="PANTHER" id="PTHR47481:SF42">
    <property type="entry name" value="RHO GTPASE-ACTIVATING PROTEIN GACK-LIKE"/>
    <property type="match status" value="1"/>
</dbReference>